<comment type="caution">
    <text evidence="2">The sequence shown here is derived from an EMBL/GenBank/DDBJ whole genome shotgun (WGS) entry which is preliminary data.</text>
</comment>
<accession>A0A0F8ZTJ4</accession>
<evidence type="ECO:0000256" key="1">
    <source>
        <dbReference type="SAM" id="MobiDB-lite"/>
    </source>
</evidence>
<organism evidence="2">
    <name type="scientific">marine sediment metagenome</name>
    <dbReference type="NCBI Taxonomy" id="412755"/>
    <lineage>
        <taxon>unclassified sequences</taxon>
        <taxon>metagenomes</taxon>
        <taxon>ecological metagenomes</taxon>
    </lineage>
</organism>
<reference evidence="2" key="1">
    <citation type="journal article" date="2015" name="Nature">
        <title>Complex archaea that bridge the gap between prokaryotes and eukaryotes.</title>
        <authorList>
            <person name="Spang A."/>
            <person name="Saw J.H."/>
            <person name="Jorgensen S.L."/>
            <person name="Zaremba-Niedzwiedzka K."/>
            <person name="Martijn J."/>
            <person name="Lind A.E."/>
            <person name="van Eijk R."/>
            <person name="Schleper C."/>
            <person name="Guy L."/>
            <person name="Ettema T.J."/>
        </authorList>
    </citation>
    <scope>NUCLEOTIDE SEQUENCE</scope>
</reference>
<proteinExistence type="predicted"/>
<dbReference type="AlphaFoldDB" id="A0A0F8ZTJ4"/>
<protein>
    <submittedName>
        <fullName evidence="2">Uncharacterized protein</fullName>
    </submittedName>
</protein>
<gene>
    <name evidence="2" type="ORF">LCGC14_2734550</name>
</gene>
<name>A0A0F8ZTJ4_9ZZZZ</name>
<feature type="region of interest" description="Disordered" evidence="1">
    <location>
        <begin position="119"/>
        <end position="160"/>
    </location>
</feature>
<dbReference type="EMBL" id="LAZR01049595">
    <property type="protein sequence ID" value="KKK89295.1"/>
    <property type="molecule type" value="Genomic_DNA"/>
</dbReference>
<sequence length="160" mass="18412">MGNGECKRRASLLETWPILLSYPLHETHEEIPQDLTFRTRVCYDTLDAMRLLKYGVHVVIQRGKYAGWGGNIVGYKGRGRYQLKLDHYGTQKGVIASTDLFLTSNELIGSLLKKVRKNSRCPSQTKKRRRDVLDENAARKRNAQVHTSLKANVRRKREDS</sequence>
<evidence type="ECO:0000313" key="2">
    <source>
        <dbReference type="EMBL" id="KKK89295.1"/>
    </source>
</evidence>
<feature type="compositionally biased region" description="Basic residues" evidence="1">
    <location>
        <begin position="119"/>
        <end position="130"/>
    </location>
</feature>